<dbReference type="OrthoDB" id="9814970at2"/>
<proteinExistence type="predicted"/>
<reference evidence="1 2" key="1">
    <citation type="submission" date="2019-07" db="EMBL/GenBank/DDBJ databases">
        <title>Genomic Encyclopedia of Archaeal and Bacterial Type Strains, Phase II (KMG-II): from individual species to whole genera.</title>
        <authorList>
            <person name="Goeker M."/>
        </authorList>
    </citation>
    <scope>NUCLEOTIDE SEQUENCE [LARGE SCALE GENOMIC DNA]</scope>
    <source>
        <strain evidence="1 2">DSM 21935</strain>
    </source>
</reference>
<dbReference type="Proteomes" id="UP000324595">
    <property type="component" value="Unassembled WGS sequence"/>
</dbReference>
<dbReference type="RefSeq" id="WP_148898268.1">
    <property type="nucleotide sequence ID" value="NZ_VNHY01000001.1"/>
</dbReference>
<dbReference type="PANTHER" id="PTHR10000:SF25">
    <property type="entry name" value="PHOSPHATASE YKRA-RELATED"/>
    <property type="match status" value="1"/>
</dbReference>
<dbReference type="Pfam" id="PF08282">
    <property type="entry name" value="Hydrolase_3"/>
    <property type="match status" value="1"/>
</dbReference>
<evidence type="ECO:0008006" key="3">
    <source>
        <dbReference type="Google" id="ProtNLM"/>
    </source>
</evidence>
<dbReference type="AlphaFoldDB" id="A0A5D3YNU6"/>
<protein>
    <recommendedName>
        <fullName evidence="3">Phosphoglycolate phosphatase</fullName>
    </recommendedName>
</protein>
<dbReference type="InterPro" id="IPR036412">
    <property type="entry name" value="HAD-like_sf"/>
</dbReference>
<dbReference type="SUPFAM" id="SSF56784">
    <property type="entry name" value="HAD-like"/>
    <property type="match status" value="1"/>
</dbReference>
<comment type="caution">
    <text evidence="1">The sequence shown here is derived from an EMBL/GenBank/DDBJ whole genome shotgun (WGS) entry which is preliminary data.</text>
</comment>
<evidence type="ECO:0000313" key="2">
    <source>
        <dbReference type="Proteomes" id="UP000324595"/>
    </source>
</evidence>
<sequence length="252" mass="28379">MIKLFITDIDGCLSIPFETPDWELLSQIRRLNQQSIHDMAVPPLTICSGRPLSYVEAVVQWLGIDRPTVFESAGIYTLEDNNIQFLPSFDEKAAQQVAEIKHWMKEKIMPLDDGLVPEFTKKMDAGIIHLEKNVIDDIYPTIKKYVEAEYPRFEVHQTEVSINVILKNNTKKNGIMALCDQMDIAPSEAAYIGDSSGDISGLKIVGRAFAPNNAAEEVKEHAEVLEESVTRALLKAYRTVIQDNRKMLADAE</sequence>
<dbReference type="PANTHER" id="PTHR10000">
    <property type="entry name" value="PHOSPHOSERINE PHOSPHATASE"/>
    <property type="match status" value="1"/>
</dbReference>
<name>A0A5D3YNU6_9BACT</name>
<dbReference type="InterPro" id="IPR023214">
    <property type="entry name" value="HAD_sf"/>
</dbReference>
<dbReference type="GO" id="GO:0000287">
    <property type="term" value="F:magnesium ion binding"/>
    <property type="evidence" value="ECO:0007669"/>
    <property type="project" value="TreeGrafter"/>
</dbReference>
<dbReference type="Gene3D" id="3.90.1070.10">
    <property type="match status" value="1"/>
</dbReference>
<keyword evidence="2" id="KW-1185">Reference proteome</keyword>
<organism evidence="1 2">
    <name type="scientific">Fodinibius salinus</name>
    <dbReference type="NCBI Taxonomy" id="860790"/>
    <lineage>
        <taxon>Bacteria</taxon>
        <taxon>Pseudomonadati</taxon>
        <taxon>Balneolota</taxon>
        <taxon>Balneolia</taxon>
        <taxon>Balneolales</taxon>
        <taxon>Balneolaceae</taxon>
        <taxon>Fodinibius</taxon>
    </lineage>
</organism>
<dbReference type="Gene3D" id="3.40.50.1000">
    <property type="entry name" value="HAD superfamily/HAD-like"/>
    <property type="match status" value="1"/>
</dbReference>
<dbReference type="EMBL" id="VNHY01000001">
    <property type="protein sequence ID" value="TYP95610.1"/>
    <property type="molecule type" value="Genomic_DNA"/>
</dbReference>
<dbReference type="GO" id="GO:0005829">
    <property type="term" value="C:cytosol"/>
    <property type="evidence" value="ECO:0007669"/>
    <property type="project" value="TreeGrafter"/>
</dbReference>
<gene>
    <name evidence="1" type="ORF">LX73_0925</name>
</gene>
<dbReference type="GO" id="GO:0016791">
    <property type="term" value="F:phosphatase activity"/>
    <property type="evidence" value="ECO:0007669"/>
    <property type="project" value="TreeGrafter"/>
</dbReference>
<evidence type="ECO:0000313" key="1">
    <source>
        <dbReference type="EMBL" id="TYP95610.1"/>
    </source>
</evidence>
<accession>A0A5D3YNU6</accession>